<feature type="compositionally biased region" description="Low complexity" evidence="1">
    <location>
        <begin position="18"/>
        <end position="32"/>
    </location>
</feature>
<organism evidence="2 3">
    <name type="scientific">Paraburkholderia haematera</name>
    <dbReference type="NCBI Taxonomy" id="2793077"/>
    <lineage>
        <taxon>Bacteria</taxon>
        <taxon>Pseudomonadati</taxon>
        <taxon>Pseudomonadota</taxon>
        <taxon>Betaproteobacteria</taxon>
        <taxon>Burkholderiales</taxon>
        <taxon>Burkholderiaceae</taxon>
        <taxon>Paraburkholderia</taxon>
    </lineage>
</organism>
<proteinExistence type="predicted"/>
<evidence type="ECO:0000313" key="3">
    <source>
        <dbReference type="Proteomes" id="UP000672526"/>
    </source>
</evidence>
<feature type="region of interest" description="Disordered" evidence="1">
    <location>
        <begin position="1"/>
        <end position="32"/>
    </location>
</feature>
<dbReference type="Proteomes" id="UP000672526">
    <property type="component" value="Unassembled WGS sequence"/>
</dbReference>
<comment type="caution">
    <text evidence="2">The sequence shown here is derived from an EMBL/GenBank/DDBJ whole genome shotgun (WGS) entry which is preliminary data.</text>
</comment>
<reference evidence="2 3" key="1">
    <citation type="submission" date="2021-02" db="EMBL/GenBank/DDBJ databases">
        <authorList>
            <person name="Vanwijnsberghe S."/>
        </authorList>
    </citation>
    <scope>NUCLEOTIDE SEQUENCE [LARGE SCALE GENOMIC DNA]</scope>
    <source>
        <strain evidence="2 3">LMG 31837</strain>
    </source>
</reference>
<gene>
    <name evidence="2" type="ORF">R69888_05013</name>
</gene>
<accession>A0ABM8S9T0</accession>
<keyword evidence="3" id="KW-1185">Reference proteome</keyword>
<evidence type="ECO:0000256" key="1">
    <source>
        <dbReference type="SAM" id="MobiDB-lite"/>
    </source>
</evidence>
<evidence type="ECO:0000313" key="2">
    <source>
        <dbReference type="EMBL" id="CAE6796616.1"/>
    </source>
</evidence>
<protein>
    <submittedName>
        <fullName evidence="2">Uncharacterized protein</fullName>
    </submittedName>
</protein>
<dbReference type="EMBL" id="CAJNBK010000017">
    <property type="protein sequence ID" value="CAE6796616.1"/>
    <property type="molecule type" value="Genomic_DNA"/>
</dbReference>
<sequence length="199" mass="21411">MSKRETSPSRRVAKASRLWSDASGGGLSSAQSGSVALRGTAERGLWTAWSIDTNGTREAAVCLVAESRLPYELTVDLICAGIRQGSRTMINDELKLWKDEQARIDTLSASLLPAVANTTVSVWAFAVEHGEQVFAQRDDELETEAPAEVRCAASVATAKAGPQAEGHTLRANSRISRHALPRRWPILPVPKLGEMPPPG</sequence>
<name>A0ABM8S9T0_9BURK</name>